<feature type="transmembrane region" description="Helical" evidence="1">
    <location>
        <begin position="20"/>
        <end position="37"/>
    </location>
</feature>
<name>A0A915DQM2_9BILA</name>
<reference evidence="3" key="1">
    <citation type="submission" date="2022-11" db="UniProtKB">
        <authorList>
            <consortium name="WormBaseParasite"/>
        </authorList>
    </citation>
    <scope>IDENTIFICATION</scope>
</reference>
<dbReference type="Proteomes" id="UP000887574">
    <property type="component" value="Unplaced"/>
</dbReference>
<keyword evidence="2" id="KW-1185">Reference proteome</keyword>
<sequence>MKLPHRFAIFYYDREFQIRSFGWGLLLVWIIAVVWMTREFWFPRKFSTLNSNFDVETPLGTPFRHP</sequence>
<keyword evidence="1" id="KW-1133">Transmembrane helix</keyword>
<proteinExistence type="predicted"/>
<dbReference type="AlphaFoldDB" id="A0A915DQM2"/>
<protein>
    <submittedName>
        <fullName evidence="3">ATP synthase F0 subunit 8</fullName>
    </submittedName>
</protein>
<keyword evidence="1" id="KW-0472">Membrane</keyword>
<accession>A0A915DQM2</accession>
<organism evidence="2 3">
    <name type="scientific">Ditylenchus dipsaci</name>
    <dbReference type="NCBI Taxonomy" id="166011"/>
    <lineage>
        <taxon>Eukaryota</taxon>
        <taxon>Metazoa</taxon>
        <taxon>Ecdysozoa</taxon>
        <taxon>Nematoda</taxon>
        <taxon>Chromadorea</taxon>
        <taxon>Rhabditida</taxon>
        <taxon>Tylenchina</taxon>
        <taxon>Tylenchomorpha</taxon>
        <taxon>Sphaerularioidea</taxon>
        <taxon>Anguinidae</taxon>
        <taxon>Anguininae</taxon>
        <taxon>Ditylenchus</taxon>
    </lineage>
</organism>
<dbReference type="WBParaSite" id="jg21886">
    <property type="protein sequence ID" value="jg21886"/>
    <property type="gene ID" value="jg21886"/>
</dbReference>
<evidence type="ECO:0000256" key="1">
    <source>
        <dbReference type="SAM" id="Phobius"/>
    </source>
</evidence>
<evidence type="ECO:0000313" key="3">
    <source>
        <dbReference type="WBParaSite" id="jg21886"/>
    </source>
</evidence>
<evidence type="ECO:0000313" key="2">
    <source>
        <dbReference type="Proteomes" id="UP000887574"/>
    </source>
</evidence>
<keyword evidence="1" id="KW-0812">Transmembrane</keyword>